<comment type="caution">
    <text evidence="4">The sequence shown here is derived from an EMBL/GenBank/DDBJ whole genome shotgun (WGS) entry which is preliminary data.</text>
</comment>
<dbReference type="SUPFAM" id="SSF53756">
    <property type="entry name" value="UDP-Glycosyltransferase/glycogen phosphorylase"/>
    <property type="match status" value="1"/>
</dbReference>
<dbReference type="InterPro" id="IPR050194">
    <property type="entry name" value="Glycosyltransferase_grp1"/>
</dbReference>
<keyword evidence="2 4" id="KW-0808">Transferase</keyword>
<protein>
    <submittedName>
        <fullName evidence="4">Glycosyltransferase</fullName>
        <ecNumber evidence="4">2.4.-.-</ecNumber>
    </submittedName>
</protein>
<organism evidence="4 5">
    <name type="scientific">Kribbella deserti</name>
    <dbReference type="NCBI Taxonomy" id="1926257"/>
    <lineage>
        <taxon>Bacteria</taxon>
        <taxon>Bacillati</taxon>
        <taxon>Actinomycetota</taxon>
        <taxon>Actinomycetes</taxon>
        <taxon>Propionibacteriales</taxon>
        <taxon>Kribbellaceae</taxon>
        <taxon>Kribbella</taxon>
    </lineage>
</organism>
<dbReference type="InterPro" id="IPR028098">
    <property type="entry name" value="Glyco_trans_4-like_N"/>
</dbReference>
<dbReference type="Gene3D" id="3.40.50.2000">
    <property type="entry name" value="Glycogen Phosphorylase B"/>
    <property type="match status" value="2"/>
</dbReference>
<keyword evidence="5" id="KW-1185">Reference proteome</keyword>
<evidence type="ECO:0000256" key="2">
    <source>
        <dbReference type="ARBA" id="ARBA00022679"/>
    </source>
</evidence>
<evidence type="ECO:0000259" key="3">
    <source>
        <dbReference type="Pfam" id="PF13579"/>
    </source>
</evidence>
<feature type="domain" description="Glycosyltransferase subfamily 4-like N-terminal" evidence="3">
    <location>
        <begin position="16"/>
        <end position="167"/>
    </location>
</feature>
<dbReference type="EC" id="2.4.-.-" evidence="4"/>
<keyword evidence="1 4" id="KW-0328">Glycosyltransferase</keyword>
<dbReference type="PANTHER" id="PTHR45947:SF3">
    <property type="entry name" value="SULFOQUINOVOSYL TRANSFERASE SQD2"/>
    <property type="match status" value="1"/>
</dbReference>
<proteinExistence type="predicted"/>
<reference evidence="4 5" key="1">
    <citation type="submission" date="2024-09" db="EMBL/GenBank/DDBJ databases">
        <authorList>
            <person name="Sun Q."/>
            <person name="Mori K."/>
        </authorList>
    </citation>
    <scope>NUCLEOTIDE SEQUENCE [LARGE SCALE GENOMIC DNA]</scope>
    <source>
        <strain evidence="4 5">CGMCC 1.15906</strain>
    </source>
</reference>
<gene>
    <name evidence="4" type="ORF">ACFFGN_24825</name>
</gene>
<evidence type="ECO:0000256" key="1">
    <source>
        <dbReference type="ARBA" id="ARBA00022676"/>
    </source>
</evidence>
<sequence>MQRIAQLANFVGPTSGGMRTAIDHLGQGYRAAGFERVLVTPGERDSISEDENGVLIRLRAPRIGGGYRLIAEPWRVIEALERFRPTTVEISDKSTLLPVAHWARRQGIGSILFSHERLDAMVSLRTGRQLGIAAGVGALYRLLGRTYDAIVVTSRFAAAEFGEVTTPLVRIPLGVDLDTFHPSLGSPAADGVLKLVHAGRLSREKSPHLAVATAVELHSRGIPCRLDVYGSGPHLDELVAIAGSAPVHFHGYVDGRVELARRLAQADVALSVCPGETFGLAVLEALAAGTPVVTADTGGARELLDARSGAWAAPRPDHLADAVLEVAGRPETSSRTAAREQAERYDWQTCVDRMLALHNRLTWNRHAA</sequence>
<dbReference type="PANTHER" id="PTHR45947">
    <property type="entry name" value="SULFOQUINOVOSYL TRANSFERASE SQD2"/>
    <property type="match status" value="1"/>
</dbReference>
<dbReference type="Pfam" id="PF13579">
    <property type="entry name" value="Glyco_trans_4_4"/>
    <property type="match status" value="1"/>
</dbReference>
<dbReference type="Pfam" id="PF13692">
    <property type="entry name" value="Glyco_trans_1_4"/>
    <property type="match status" value="1"/>
</dbReference>
<evidence type="ECO:0000313" key="5">
    <source>
        <dbReference type="Proteomes" id="UP001589890"/>
    </source>
</evidence>
<name>A0ABV6QUP9_9ACTN</name>
<accession>A0ABV6QUP9</accession>
<dbReference type="Proteomes" id="UP001589890">
    <property type="component" value="Unassembled WGS sequence"/>
</dbReference>
<dbReference type="RefSeq" id="WP_380051850.1">
    <property type="nucleotide sequence ID" value="NZ_JBHLTC010000032.1"/>
</dbReference>
<dbReference type="EMBL" id="JBHLTC010000032">
    <property type="protein sequence ID" value="MFC0627322.1"/>
    <property type="molecule type" value="Genomic_DNA"/>
</dbReference>
<dbReference type="GO" id="GO:0016757">
    <property type="term" value="F:glycosyltransferase activity"/>
    <property type="evidence" value="ECO:0007669"/>
    <property type="project" value="UniProtKB-KW"/>
</dbReference>
<evidence type="ECO:0000313" key="4">
    <source>
        <dbReference type="EMBL" id="MFC0627322.1"/>
    </source>
</evidence>